<dbReference type="SUPFAM" id="SSF56925">
    <property type="entry name" value="OMPA-like"/>
    <property type="match status" value="1"/>
</dbReference>
<sequence length="412" mass="45413">MIFLEKPFLFLLISLALIGMPQKTIAQNQPAINPRSERILQEATNDLKSAKAFIQTDITIASSKTINEILKPSIASSCPDFTPITNTIEPNESRKESENPVVPNSACASDLVSGSGNTFNSQLTPEEMETPKPEETIPTETSPETPPNNGEETQAVETKDWHIDIQPYATIPVTTYGSVTVGKRSVDYHLSLGEVVDVLRVVASGRIEAWKGNFGLIFDGYYVSLHGGGIKQVERPIVNARLESNLTFDQGIYDFALSYHIGDRPIPYQPTKPSSAAFPRIWFTPILGTRLNDISSTIETTLTFDRLEQTVEGSGSDGRTWFEPMVGGAIGIQVSEPITLWVRGDASGFGLAGETDLSWNAIFGVDWWVKPNISLNLAYRFYQIKYGNGSGDNAFKFEQNFNGPYLAVTFRI</sequence>
<proteinExistence type="predicted"/>
<dbReference type="AlphaFoldDB" id="A0A2T1LS72"/>
<organism evidence="2 3">
    <name type="scientific">Aphanothece hegewaldii CCALA 016</name>
    <dbReference type="NCBI Taxonomy" id="2107694"/>
    <lineage>
        <taxon>Bacteria</taxon>
        <taxon>Bacillati</taxon>
        <taxon>Cyanobacteriota</taxon>
        <taxon>Cyanophyceae</taxon>
        <taxon>Oscillatoriophycideae</taxon>
        <taxon>Chroococcales</taxon>
        <taxon>Aphanothecaceae</taxon>
        <taxon>Aphanothece</taxon>
    </lineage>
</organism>
<dbReference type="EMBL" id="PXOH01000037">
    <property type="protein sequence ID" value="PSF32461.1"/>
    <property type="molecule type" value="Genomic_DNA"/>
</dbReference>
<dbReference type="Proteomes" id="UP000239001">
    <property type="component" value="Unassembled WGS sequence"/>
</dbReference>
<feature type="compositionally biased region" description="Low complexity" evidence="1">
    <location>
        <begin position="136"/>
        <end position="153"/>
    </location>
</feature>
<dbReference type="InterPro" id="IPR011250">
    <property type="entry name" value="OMP/PagP_B-barrel"/>
</dbReference>
<feature type="compositionally biased region" description="Polar residues" evidence="1">
    <location>
        <begin position="112"/>
        <end position="123"/>
    </location>
</feature>
<accession>A0A2T1LS72</accession>
<dbReference type="Gene3D" id="2.40.160.20">
    <property type="match status" value="1"/>
</dbReference>
<reference evidence="2 3" key="2">
    <citation type="submission" date="2018-03" db="EMBL/GenBank/DDBJ databases">
        <authorList>
            <person name="Keele B.F."/>
        </authorList>
    </citation>
    <scope>NUCLEOTIDE SEQUENCE [LARGE SCALE GENOMIC DNA]</scope>
    <source>
        <strain evidence="2 3">CCALA 016</strain>
    </source>
</reference>
<evidence type="ECO:0000313" key="2">
    <source>
        <dbReference type="EMBL" id="PSF32461.1"/>
    </source>
</evidence>
<dbReference type="RefSeq" id="WP_106458958.1">
    <property type="nucleotide sequence ID" value="NZ_PXOH01000037.1"/>
</dbReference>
<gene>
    <name evidence="2" type="ORF">C7H19_21425</name>
</gene>
<dbReference type="OrthoDB" id="439102at2"/>
<protein>
    <submittedName>
        <fullName evidence="2">Uncharacterized protein</fullName>
    </submittedName>
</protein>
<comment type="caution">
    <text evidence="2">The sequence shown here is derived from an EMBL/GenBank/DDBJ whole genome shotgun (WGS) entry which is preliminary data.</text>
</comment>
<reference evidence="2 3" key="1">
    <citation type="submission" date="2018-03" db="EMBL/GenBank/DDBJ databases">
        <title>The ancient ancestry and fast evolution of plastids.</title>
        <authorList>
            <person name="Moore K.R."/>
            <person name="Magnabosco C."/>
            <person name="Momper L."/>
            <person name="Gold D.A."/>
            <person name="Bosak T."/>
            <person name="Fournier G.P."/>
        </authorList>
    </citation>
    <scope>NUCLEOTIDE SEQUENCE [LARGE SCALE GENOMIC DNA]</scope>
    <source>
        <strain evidence="2 3">CCALA 016</strain>
    </source>
</reference>
<evidence type="ECO:0000256" key="1">
    <source>
        <dbReference type="SAM" id="MobiDB-lite"/>
    </source>
</evidence>
<feature type="region of interest" description="Disordered" evidence="1">
    <location>
        <begin position="88"/>
        <end position="154"/>
    </location>
</feature>
<name>A0A2T1LS72_9CHRO</name>
<evidence type="ECO:0000313" key="3">
    <source>
        <dbReference type="Proteomes" id="UP000239001"/>
    </source>
</evidence>
<keyword evidence="3" id="KW-1185">Reference proteome</keyword>